<feature type="transmembrane region" description="Helical" evidence="1">
    <location>
        <begin position="12"/>
        <end position="29"/>
    </location>
</feature>
<keyword evidence="1" id="KW-0472">Membrane</keyword>
<accession>A0A2A4YLE5</accession>
<keyword evidence="1" id="KW-1133">Transmembrane helix</keyword>
<reference evidence="3" key="1">
    <citation type="submission" date="2017-08" db="EMBL/GenBank/DDBJ databases">
        <title>A dynamic microbial community with high functional redundancy inhabits the cold, oxic subseafloor aquifer.</title>
        <authorList>
            <person name="Tully B.J."/>
            <person name="Wheat C.G."/>
            <person name="Glazer B.T."/>
            <person name="Huber J.A."/>
        </authorList>
    </citation>
    <scope>NUCLEOTIDE SEQUENCE [LARGE SCALE GENOMIC DNA]</scope>
</reference>
<evidence type="ECO:0000313" key="2">
    <source>
        <dbReference type="EMBL" id="PCI95544.1"/>
    </source>
</evidence>
<organism evidence="2 3">
    <name type="scientific">Aerophobetes bacterium</name>
    <dbReference type="NCBI Taxonomy" id="2030807"/>
    <lineage>
        <taxon>Bacteria</taxon>
        <taxon>Candidatus Aerophobota</taxon>
    </lineage>
</organism>
<protein>
    <submittedName>
        <fullName evidence="2">Uncharacterized protein</fullName>
    </submittedName>
</protein>
<dbReference type="Proteomes" id="UP000217838">
    <property type="component" value="Unassembled WGS sequence"/>
</dbReference>
<gene>
    <name evidence="2" type="ORF">COB11_01840</name>
</gene>
<comment type="caution">
    <text evidence="2">The sequence shown here is derived from an EMBL/GenBank/DDBJ whole genome shotgun (WGS) entry which is preliminary data.</text>
</comment>
<keyword evidence="1" id="KW-0812">Transmembrane</keyword>
<evidence type="ECO:0000313" key="3">
    <source>
        <dbReference type="Proteomes" id="UP000217838"/>
    </source>
</evidence>
<sequence length="789" mass="91652">MLNFLRKYQKIVFGVVTAALILSLTLFGANNNLGSKSVKEEDYVIGTAVDGSSISKLGIDRMVRFLASDRFDVDMQQNRHMPNLFNNGVIRRDFLESGLGEMLASKYFEHIKKDLEVRLEKQKRFKTYVHPQAPFLSAENIYAQFVPSLQQHLKEVTSESFEATPETFQSLANLYVESSRFPTKYLRQFLGYQENQYQWLKKDPYLRDGDLSLFYFHSMEDWFGSNFIELVSQFVHNASIYAKEKGYKVSFQEARSDLLKLGYEALQAQAGEQEINGEMLNKYWKQQLISLRLDEKTAVGVWQKVLLFRKLFDDFGHSIFLDKLTYEQYQDYTSEATEVKLYAMPEEYKLPNFRAFLKFQTYLEAVSKDKVAAKSLLPDSEGTPVVIIEKNTPELLERVYEVEISHVTKKEVARSICLKDTWNWQLSEKNFNKLKAEFKDLHGFNPKTDEERTEALDRLADKERLEIDEFTRNEILKTRMDQIQLALNKKSLKSKVLHISLGKELSDLDGVFENGELIDLLNKAPVKQEMELDEEKLQVKETLSLYTQDEENYYKIQVVKKPLETKLLSYKEALGKGILDKLLDKRLKAHEKHAKAIEPVAFQNEDGSSKDFSSVKDQIGRLMYKDLIKQIQRDFVKSGKKLAHDSQKESLDFAAKHRLYHFVKVAKEDIEYLGEESLYLDKTNRFHLNETDECIKRKEKVNWTDDSTFSMKENAWSNINVSSAGSISFYQILKKSKGDNEKLLDEIKNGQTLISKDAKRFLMNDLLKVVHEADGIHLDKISVKKEKES</sequence>
<proteinExistence type="predicted"/>
<dbReference type="AlphaFoldDB" id="A0A2A4YLE5"/>
<evidence type="ECO:0000256" key="1">
    <source>
        <dbReference type="SAM" id="Phobius"/>
    </source>
</evidence>
<name>A0A2A4YLE5_UNCAE</name>
<dbReference type="EMBL" id="NVUU01000015">
    <property type="protein sequence ID" value="PCI95544.1"/>
    <property type="molecule type" value="Genomic_DNA"/>
</dbReference>